<organism evidence="4 5">
    <name type="scientific">Streblomastix strix</name>
    <dbReference type="NCBI Taxonomy" id="222440"/>
    <lineage>
        <taxon>Eukaryota</taxon>
        <taxon>Metamonada</taxon>
        <taxon>Preaxostyla</taxon>
        <taxon>Oxymonadida</taxon>
        <taxon>Streblomastigidae</taxon>
        <taxon>Streblomastix</taxon>
    </lineage>
</organism>
<name>A0A5J4W3Z3_9EUKA</name>
<dbReference type="GO" id="GO:0006511">
    <property type="term" value="P:ubiquitin-dependent protein catabolic process"/>
    <property type="evidence" value="ECO:0007669"/>
    <property type="project" value="TreeGrafter"/>
</dbReference>
<reference evidence="4 5" key="1">
    <citation type="submission" date="2019-03" db="EMBL/GenBank/DDBJ databases">
        <title>Single cell metagenomics reveals metabolic interactions within the superorganism composed of flagellate Streblomastix strix and complex community of Bacteroidetes bacteria on its surface.</title>
        <authorList>
            <person name="Treitli S.C."/>
            <person name="Kolisko M."/>
            <person name="Husnik F."/>
            <person name="Keeling P."/>
            <person name="Hampl V."/>
        </authorList>
    </citation>
    <scope>NUCLEOTIDE SEQUENCE [LARGE SCALE GENOMIC DNA]</scope>
    <source>
        <strain evidence="4">ST1C</strain>
    </source>
</reference>
<evidence type="ECO:0000313" key="5">
    <source>
        <dbReference type="Proteomes" id="UP000324800"/>
    </source>
</evidence>
<dbReference type="Pfam" id="PF22788">
    <property type="entry name" value="COP9_hel_rpt"/>
    <property type="match status" value="1"/>
</dbReference>
<evidence type="ECO:0000256" key="2">
    <source>
        <dbReference type="SAM" id="MobiDB-lite"/>
    </source>
</evidence>
<dbReference type="OrthoDB" id="29061at2759"/>
<evidence type="ECO:0000256" key="1">
    <source>
        <dbReference type="ARBA" id="ARBA00022490"/>
    </source>
</evidence>
<dbReference type="GO" id="GO:0008180">
    <property type="term" value="C:COP9 signalosome"/>
    <property type="evidence" value="ECO:0007669"/>
    <property type="project" value="TreeGrafter"/>
</dbReference>
<dbReference type="InterPro" id="IPR050756">
    <property type="entry name" value="CSN3"/>
</dbReference>
<dbReference type="PANTHER" id="PTHR10758:SF1">
    <property type="entry name" value="COP9 SIGNALOSOME COMPLEX SUBUNIT 3"/>
    <property type="match status" value="1"/>
</dbReference>
<feature type="region of interest" description="Disordered" evidence="2">
    <location>
        <begin position="279"/>
        <end position="300"/>
    </location>
</feature>
<evidence type="ECO:0000313" key="4">
    <source>
        <dbReference type="EMBL" id="KAA6389430.1"/>
    </source>
</evidence>
<feature type="compositionally biased region" description="Low complexity" evidence="2">
    <location>
        <begin position="279"/>
        <end position="292"/>
    </location>
</feature>
<dbReference type="AlphaFoldDB" id="A0A5J4W3Z3"/>
<dbReference type="EMBL" id="SNRW01003591">
    <property type="protein sequence ID" value="KAA6389430.1"/>
    <property type="molecule type" value="Genomic_DNA"/>
</dbReference>
<protein>
    <recommendedName>
        <fullName evidence="3">COP9 signalosome complex subunit 3 N-terminal helical repeats domain-containing protein</fullName>
    </recommendedName>
</protein>
<evidence type="ECO:0000259" key="3">
    <source>
        <dbReference type="Pfam" id="PF22788"/>
    </source>
</evidence>
<sequence length="460" mass="52767">MSSTKKVDIQKLFTVIMQKRDQPQTVLDILDQNVDKKLSADELYEVYVELVNQRVFPAASYFLALLTSKDIKVGEILDFIREYIMQIGREDQRTWPAFAFFSKQLSTLCKFYFTKKGDNQAKQTVFLLQTVCRILKGAHPGFINYAHVCFIEQCVRTRFYEVGYEFATQTVFGPEEGEDVVDPIEMQKYFYYSGVICATLRDYTSAYQLLKLGIIIPTGPANALQLAIFKKYLLISVILYRKPPEEITLVPYRVVEQLQRFVPLYKDLELIMRGIQEQSQQQQQQSSSSSQSDPTLQSQGSDTITLQKFQRLIHSRDKENELRIDNLWGLAKQGEYALRDYQFVKTIETFGTMNISQIQKQWELGPHSAINEIFRLVEKYGVDATIDQAKGTVSFRSKESGSGTSIYHVAQREKEIALSVADEMKNLTNISAQMQSLFDQIQVSSRALNQIDSESGKDGM</sequence>
<dbReference type="PANTHER" id="PTHR10758">
    <property type="entry name" value="26S PROTEASOME NON-ATPASE REGULATORY SUBUNIT 3/COP9 SIGNALOSOME COMPLEX SUBUNIT 3"/>
    <property type="match status" value="1"/>
</dbReference>
<keyword evidence="1" id="KW-0963">Cytoplasm</keyword>
<accession>A0A5J4W3Z3</accession>
<feature type="domain" description="COP9 signalosome complex subunit 3 N-terminal helical repeats" evidence="3">
    <location>
        <begin position="100"/>
        <end position="242"/>
    </location>
</feature>
<comment type="caution">
    <text evidence="4">The sequence shown here is derived from an EMBL/GenBank/DDBJ whole genome shotgun (WGS) entry which is preliminary data.</text>
</comment>
<proteinExistence type="predicted"/>
<dbReference type="InterPro" id="IPR055089">
    <property type="entry name" value="COP9_N"/>
</dbReference>
<dbReference type="Proteomes" id="UP000324800">
    <property type="component" value="Unassembled WGS sequence"/>
</dbReference>
<gene>
    <name evidence="4" type="ORF">EZS28_015044</name>
</gene>